<dbReference type="Pfam" id="PF00067">
    <property type="entry name" value="p450"/>
    <property type="match status" value="1"/>
</dbReference>
<dbReference type="PANTHER" id="PTHR24299">
    <property type="entry name" value="CYTOCHROME P450 FAMILY 1"/>
    <property type="match status" value="1"/>
</dbReference>
<dbReference type="SUPFAM" id="SSF48264">
    <property type="entry name" value="Cytochrome P450"/>
    <property type="match status" value="1"/>
</dbReference>
<dbReference type="AlphaFoldDB" id="A0A6A2XX24"/>
<sequence length="107" mass="11890">MGLQLGNLFIVVVSSETTAKEVLKEQDLVFCNCTVVDVVLFSNLFNLGDKPHRLLAKLAQVHGVVMGLQLGSLFTVVVSLKTTVKEVLKEHDLIFYNRTVVDVIRAY</sequence>
<proteinExistence type="predicted"/>
<dbReference type="GO" id="GO:0004497">
    <property type="term" value="F:monooxygenase activity"/>
    <property type="evidence" value="ECO:0007669"/>
    <property type="project" value="InterPro"/>
</dbReference>
<dbReference type="PANTHER" id="PTHR24299:SF59">
    <property type="entry name" value="CYTOCHROME P450 SUPERFAMILY PROTEIN"/>
    <property type="match status" value="1"/>
</dbReference>
<evidence type="ECO:0000313" key="1">
    <source>
        <dbReference type="EMBL" id="KAE8660907.1"/>
    </source>
</evidence>
<comment type="caution">
    <text evidence="1">The sequence shown here is derived from an EMBL/GenBank/DDBJ whole genome shotgun (WGS) entry which is preliminary data.</text>
</comment>
<dbReference type="Proteomes" id="UP000436088">
    <property type="component" value="Unassembled WGS sequence"/>
</dbReference>
<accession>A0A6A2XX24</accession>
<dbReference type="InterPro" id="IPR001128">
    <property type="entry name" value="Cyt_P450"/>
</dbReference>
<organism evidence="1 2">
    <name type="scientific">Hibiscus syriacus</name>
    <name type="common">Rose of Sharon</name>
    <dbReference type="NCBI Taxonomy" id="106335"/>
    <lineage>
        <taxon>Eukaryota</taxon>
        <taxon>Viridiplantae</taxon>
        <taxon>Streptophyta</taxon>
        <taxon>Embryophyta</taxon>
        <taxon>Tracheophyta</taxon>
        <taxon>Spermatophyta</taxon>
        <taxon>Magnoliopsida</taxon>
        <taxon>eudicotyledons</taxon>
        <taxon>Gunneridae</taxon>
        <taxon>Pentapetalae</taxon>
        <taxon>rosids</taxon>
        <taxon>malvids</taxon>
        <taxon>Malvales</taxon>
        <taxon>Malvaceae</taxon>
        <taxon>Malvoideae</taxon>
        <taxon>Hibiscus</taxon>
    </lineage>
</organism>
<protein>
    <submittedName>
        <fullName evidence="1">Uncharacterized protein</fullName>
    </submittedName>
</protein>
<dbReference type="GO" id="GO:0016705">
    <property type="term" value="F:oxidoreductase activity, acting on paired donors, with incorporation or reduction of molecular oxygen"/>
    <property type="evidence" value="ECO:0007669"/>
    <property type="project" value="InterPro"/>
</dbReference>
<evidence type="ECO:0000313" key="2">
    <source>
        <dbReference type="Proteomes" id="UP000436088"/>
    </source>
</evidence>
<reference evidence="1" key="1">
    <citation type="submission" date="2019-09" db="EMBL/GenBank/DDBJ databases">
        <title>Draft genome information of white flower Hibiscus syriacus.</title>
        <authorList>
            <person name="Kim Y.-M."/>
        </authorList>
    </citation>
    <scope>NUCLEOTIDE SEQUENCE [LARGE SCALE GENOMIC DNA]</scope>
    <source>
        <strain evidence="1">YM2019G1</strain>
    </source>
</reference>
<name>A0A6A2XX24_HIBSY</name>
<dbReference type="InterPro" id="IPR036396">
    <property type="entry name" value="Cyt_P450_sf"/>
</dbReference>
<dbReference type="GO" id="GO:0005506">
    <property type="term" value="F:iron ion binding"/>
    <property type="evidence" value="ECO:0007669"/>
    <property type="project" value="InterPro"/>
</dbReference>
<dbReference type="GO" id="GO:0020037">
    <property type="term" value="F:heme binding"/>
    <property type="evidence" value="ECO:0007669"/>
    <property type="project" value="InterPro"/>
</dbReference>
<dbReference type="EMBL" id="VEPZ02001728">
    <property type="protein sequence ID" value="KAE8660907.1"/>
    <property type="molecule type" value="Genomic_DNA"/>
</dbReference>
<dbReference type="Gene3D" id="1.10.630.10">
    <property type="entry name" value="Cytochrome P450"/>
    <property type="match status" value="1"/>
</dbReference>
<gene>
    <name evidence="1" type="ORF">F3Y22_tig00116944pilonHSYRG00084</name>
</gene>
<keyword evidence="2" id="KW-1185">Reference proteome</keyword>